<comment type="similarity">
    <text evidence="2">Belongs to the major facilitator superfamily. Proton-dependent oligopeptide transporter (POT/PTR) (TC 2.A.17) family.</text>
</comment>
<dbReference type="Pfam" id="PF00854">
    <property type="entry name" value="PTR2"/>
    <property type="match status" value="1"/>
</dbReference>
<keyword evidence="8" id="KW-1185">Reference proteome</keyword>
<dbReference type="GO" id="GO:0022857">
    <property type="term" value="F:transmembrane transporter activity"/>
    <property type="evidence" value="ECO:0007669"/>
    <property type="project" value="InterPro"/>
</dbReference>
<gene>
    <name evidence="7" type="ORF">TSUD_335260</name>
</gene>
<accession>A0A2Z6NJH0</accession>
<dbReference type="GO" id="GO:0016020">
    <property type="term" value="C:membrane"/>
    <property type="evidence" value="ECO:0007669"/>
    <property type="project" value="UniProtKB-SubCell"/>
</dbReference>
<evidence type="ECO:0000256" key="6">
    <source>
        <dbReference type="SAM" id="Phobius"/>
    </source>
</evidence>
<keyword evidence="3 6" id="KW-0812">Transmembrane</keyword>
<keyword evidence="4 6" id="KW-1133">Transmembrane helix</keyword>
<dbReference type="EMBL" id="DF974051">
    <property type="protein sequence ID" value="GAU44544.1"/>
    <property type="molecule type" value="Genomic_DNA"/>
</dbReference>
<dbReference type="Proteomes" id="UP000242715">
    <property type="component" value="Unassembled WGS sequence"/>
</dbReference>
<evidence type="ECO:0000313" key="8">
    <source>
        <dbReference type="Proteomes" id="UP000242715"/>
    </source>
</evidence>
<organism evidence="7 8">
    <name type="scientific">Trifolium subterraneum</name>
    <name type="common">Subterranean clover</name>
    <dbReference type="NCBI Taxonomy" id="3900"/>
    <lineage>
        <taxon>Eukaryota</taxon>
        <taxon>Viridiplantae</taxon>
        <taxon>Streptophyta</taxon>
        <taxon>Embryophyta</taxon>
        <taxon>Tracheophyta</taxon>
        <taxon>Spermatophyta</taxon>
        <taxon>Magnoliopsida</taxon>
        <taxon>eudicotyledons</taxon>
        <taxon>Gunneridae</taxon>
        <taxon>Pentapetalae</taxon>
        <taxon>rosids</taxon>
        <taxon>fabids</taxon>
        <taxon>Fabales</taxon>
        <taxon>Fabaceae</taxon>
        <taxon>Papilionoideae</taxon>
        <taxon>50 kb inversion clade</taxon>
        <taxon>NPAAA clade</taxon>
        <taxon>Hologalegina</taxon>
        <taxon>IRL clade</taxon>
        <taxon>Trifolieae</taxon>
        <taxon>Trifolium</taxon>
    </lineage>
</organism>
<evidence type="ECO:0000256" key="4">
    <source>
        <dbReference type="ARBA" id="ARBA00022989"/>
    </source>
</evidence>
<evidence type="ECO:0000313" key="7">
    <source>
        <dbReference type="EMBL" id="GAU44544.1"/>
    </source>
</evidence>
<dbReference type="OrthoDB" id="8904098at2759"/>
<feature type="transmembrane region" description="Helical" evidence="6">
    <location>
        <begin position="30"/>
        <end position="50"/>
    </location>
</feature>
<dbReference type="AlphaFoldDB" id="A0A2Z6NJH0"/>
<dbReference type="Gene3D" id="1.20.1250.20">
    <property type="entry name" value="MFS general substrate transporter like domains"/>
    <property type="match status" value="1"/>
</dbReference>
<comment type="subcellular location">
    <subcellularLocation>
        <location evidence="1">Membrane</location>
        <topology evidence="1">Multi-pass membrane protein</topology>
    </subcellularLocation>
</comment>
<evidence type="ECO:0000256" key="3">
    <source>
        <dbReference type="ARBA" id="ARBA00022692"/>
    </source>
</evidence>
<keyword evidence="5 6" id="KW-0472">Membrane</keyword>
<evidence type="ECO:0000256" key="2">
    <source>
        <dbReference type="ARBA" id="ARBA00005982"/>
    </source>
</evidence>
<dbReference type="PANTHER" id="PTHR11654">
    <property type="entry name" value="OLIGOPEPTIDE TRANSPORTER-RELATED"/>
    <property type="match status" value="1"/>
</dbReference>
<dbReference type="InterPro" id="IPR000109">
    <property type="entry name" value="POT_fam"/>
</dbReference>
<evidence type="ECO:0000256" key="1">
    <source>
        <dbReference type="ARBA" id="ARBA00004141"/>
    </source>
</evidence>
<reference evidence="8" key="1">
    <citation type="journal article" date="2017" name="Front. Plant Sci.">
        <title>Climate Clever Clovers: New Paradigm to Reduce the Environmental Footprint of Ruminants by Breeding Low Methanogenic Forages Utilizing Haplotype Variation.</title>
        <authorList>
            <person name="Kaur P."/>
            <person name="Appels R."/>
            <person name="Bayer P.E."/>
            <person name="Keeble-Gagnere G."/>
            <person name="Wang J."/>
            <person name="Hirakawa H."/>
            <person name="Shirasawa K."/>
            <person name="Vercoe P."/>
            <person name="Stefanova K."/>
            <person name="Durmic Z."/>
            <person name="Nichols P."/>
            <person name="Revell C."/>
            <person name="Isobe S.N."/>
            <person name="Edwards D."/>
            <person name="Erskine W."/>
        </authorList>
    </citation>
    <scope>NUCLEOTIDE SEQUENCE [LARGE SCALE GENOMIC DNA]</scope>
    <source>
        <strain evidence="8">cv. Daliak</strain>
    </source>
</reference>
<evidence type="ECO:0000256" key="5">
    <source>
        <dbReference type="ARBA" id="ARBA00023136"/>
    </source>
</evidence>
<proteinExistence type="inferred from homology"/>
<dbReference type="InterPro" id="IPR036259">
    <property type="entry name" value="MFS_trans_sf"/>
</dbReference>
<protein>
    <submittedName>
        <fullName evidence="7">Uncharacterized protein</fullName>
    </submittedName>
</protein>
<sequence>MPSTLIVQATTIFIKQGITLDKKMGPHFDIPPACLTAFITIFMLISIVVYDRVFVPVIRRYTKNPRGITMLQRLGIGLVLHILIMVTACLAERKRLSFFVYNVDVTQNKYGLEMIIPSSQDNAAIIRQNTPQPDVKS</sequence>
<name>A0A2Z6NJH0_TRISU</name>
<feature type="transmembrane region" description="Helical" evidence="6">
    <location>
        <begin position="70"/>
        <end position="91"/>
    </location>
</feature>